<reference evidence="3 4" key="1">
    <citation type="submission" date="2018-08" db="EMBL/GenBank/DDBJ databases">
        <title>Genomic Encyclopedia of Archaeal and Bacterial Type Strains, Phase II (KMG-II): from individual species to whole genera.</title>
        <authorList>
            <person name="Goeker M."/>
        </authorList>
    </citation>
    <scope>NUCLEOTIDE SEQUENCE [LARGE SCALE GENOMIC DNA]</scope>
    <source>
        <strain evidence="3 4">DSM 45791</strain>
    </source>
</reference>
<dbReference type="GO" id="GO:0009103">
    <property type="term" value="P:lipopolysaccharide biosynthetic process"/>
    <property type="evidence" value="ECO:0007669"/>
    <property type="project" value="TreeGrafter"/>
</dbReference>
<feature type="domain" description="Acyltransferase 3" evidence="2">
    <location>
        <begin position="22"/>
        <end position="348"/>
    </location>
</feature>
<keyword evidence="1" id="KW-0472">Membrane</keyword>
<dbReference type="InterPro" id="IPR002656">
    <property type="entry name" value="Acyl_transf_3_dom"/>
</dbReference>
<dbReference type="PANTHER" id="PTHR23028">
    <property type="entry name" value="ACETYLTRANSFERASE"/>
    <property type="match status" value="1"/>
</dbReference>
<gene>
    <name evidence="3" type="ORF">BCF44_13255</name>
</gene>
<feature type="transmembrane region" description="Helical" evidence="1">
    <location>
        <begin position="237"/>
        <end position="257"/>
    </location>
</feature>
<dbReference type="GO" id="GO:0016020">
    <property type="term" value="C:membrane"/>
    <property type="evidence" value="ECO:0007669"/>
    <property type="project" value="TreeGrafter"/>
</dbReference>
<feature type="transmembrane region" description="Helical" evidence="1">
    <location>
        <begin position="150"/>
        <end position="170"/>
    </location>
</feature>
<keyword evidence="4" id="KW-1185">Reference proteome</keyword>
<feature type="transmembrane region" description="Helical" evidence="1">
    <location>
        <begin position="98"/>
        <end position="116"/>
    </location>
</feature>
<feature type="transmembrane region" description="Helical" evidence="1">
    <location>
        <begin position="263"/>
        <end position="282"/>
    </location>
</feature>
<evidence type="ECO:0000313" key="3">
    <source>
        <dbReference type="EMBL" id="REH26484.1"/>
    </source>
</evidence>
<dbReference type="Proteomes" id="UP000256269">
    <property type="component" value="Unassembled WGS sequence"/>
</dbReference>
<dbReference type="OrthoDB" id="9796461at2"/>
<feature type="transmembrane region" description="Helical" evidence="1">
    <location>
        <begin position="327"/>
        <end position="348"/>
    </location>
</feature>
<dbReference type="InterPro" id="IPR050879">
    <property type="entry name" value="Acyltransferase_3"/>
</dbReference>
<proteinExistence type="predicted"/>
<name>A0A3E0GTB6_9PSEU</name>
<dbReference type="Pfam" id="PF01757">
    <property type="entry name" value="Acyl_transf_3"/>
    <property type="match status" value="1"/>
</dbReference>
<keyword evidence="1" id="KW-0812">Transmembrane</keyword>
<dbReference type="GO" id="GO:0016747">
    <property type="term" value="F:acyltransferase activity, transferring groups other than amino-acyl groups"/>
    <property type="evidence" value="ECO:0007669"/>
    <property type="project" value="InterPro"/>
</dbReference>
<feature type="transmembrane region" description="Helical" evidence="1">
    <location>
        <begin position="20"/>
        <end position="41"/>
    </location>
</feature>
<dbReference type="RefSeq" id="WP_116181908.1">
    <property type="nucleotide sequence ID" value="NZ_CP144375.1"/>
</dbReference>
<sequence>MSERTAVGAPERGAAAVSARIPSLTGLRFAAALLVFGFHVHAENIFHDPTARWLLAFVFGQGAVGVGFFFVLSGFVLFWSGKPGMPARTVWRRRAAKIVPNHVVTWLIALAGIVYASPRGFNVVSSVVGLFLLQAWVPVQGVYFGGNTPAWSLSCEAAFYFAFPLLYFWIRRLAERHLWPVAIALVAAVLLVPVLVLPLPTSTAYWLSYVFPVTRALEFALGMVLARIVASGRWIRVGLLPSMLLCVFAYWLCAYLPGMFGNVAGTVIPIALLVAAAAVADIEGRWSPWRHPVMVWLGDISFAFYLLHQLVIRFVGKALHIGSLSTVGALGLTAGLLVVTVGAAWLLYNTVELPMMRLLRGRR</sequence>
<comment type="caution">
    <text evidence="3">The sequence shown here is derived from an EMBL/GenBank/DDBJ whole genome shotgun (WGS) entry which is preliminary data.</text>
</comment>
<evidence type="ECO:0000313" key="4">
    <source>
        <dbReference type="Proteomes" id="UP000256269"/>
    </source>
</evidence>
<evidence type="ECO:0000256" key="1">
    <source>
        <dbReference type="SAM" id="Phobius"/>
    </source>
</evidence>
<organism evidence="3 4">
    <name type="scientific">Kutzneria buriramensis</name>
    <dbReference type="NCBI Taxonomy" id="1045776"/>
    <lineage>
        <taxon>Bacteria</taxon>
        <taxon>Bacillati</taxon>
        <taxon>Actinomycetota</taxon>
        <taxon>Actinomycetes</taxon>
        <taxon>Pseudonocardiales</taxon>
        <taxon>Pseudonocardiaceae</taxon>
        <taxon>Kutzneria</taxon>
    </lineage>
</organism>
<accession>A0A3E0GTB6</accession>
<dbReference type="PANTHER" id="PTHR23028:SF53">
    <property type="entry name" value="ACYL_TRANSF_3 DOMAIN-CONTAINING PROTEIN"/>
    <property type="match status" value="1"/>
</dbReference>
<dbReference type="EMBL" id="QUNO01000032">
    <property type="protein sequence ID" value="REH26484.1"/>
    <property type="molecule type" value="Genomic_DNA"/>
</dbReference>
<feature type="transmembrane region" description="Helical" evidence="1">
    <location>
        <begin position="294"/>
        <end position="315"/>
    </location>
</feature>
<protein>
    <submittedName>
        <fullName evidence="3">Peptidoglycan/LPS O-acetylase OafA/YrhL</fullName>
    </submittedName>
</protein>
<feature type="transmembrane region" description="Helical" evidence="1">
    <location>
        <begin position="53"/>
        <end position="78"/>
    </location>
</feature>
<evidence type="ECO:0000259" key="2">
    <source>
        <dbReference type="Pfam" id="PF01757"/>
    </source>
</evidence>
<keyword evidence="1" id="KW-1133">Transmembrane helix</keyword>
<dbReference type="AlphaFoldDB" id="A0A3E0GTB6"/>
<feature type="transmembrane region" description="Helical" evidence="1">
    <location>
        <begin position="177"/>
        <end position="197"/>
    </location>
</feature>
<feature type="transmembrane region" description="Helical" evidence="1">
    <location>
        <begin position="209"/>
        <end position="230"/>
    </location>
</feature>